<evidence type="ECO:0000313" key="8">
    <source>
        <dbReference type="EMBL" id="KAF9468186.1"/>
    </source>
</evidence>
<evidence type="ECO:0000256" key="1">
    <source>
        <dbReference type="ARBA" id="ARBA00004141"/>
    </source>
</evidence>
<dbReference type="InterPro" id="IPR011701">
    <property type="entry name" value="MFS"/>
</dbReference>
<gene>
    <name evidence="8" type="ORF">BDZ94DRAFT_1318267</name>
</gene>
<feature type="transmembrane region" description="Helical" evidence="6">
    <location>
        <begin position="369"/>
        <end position="390"/>
    </location>
</feature>
<feature type="transmembrane region" description="Helical" evidence="6">
    <location>
        <begin position="28"/>
        <end position="49"/>
    </location>
</feature>
<protein>
    <submittedName>
        <fullName evidence="8">Major facilitator superfamily domain-containing protein</fullName>
    </submittedName>
</protein>
<dbReference type="AlphaFoldDB" id="A0A9P6CIZ6"/>
<name>A0A9P6CIZ6_9AGAR</name>
<feature type="transmembrane region" description="Helical" evidence="6">
    <location>
        <begin position="402"/>
        <end position="427"/>
    </location>
</feature>
<accession>A0A9P6CIZ6</accession>
<evidence type="ECO:0000259" key="7">
    <source>
        <dbReference type="PROSITE" id="PS50850"/>
    </source>
</evidence>
<dbReference type="GO" id="GO:0022857">
    <property type="term" value="F:transmembrane transporter activity"/>
    <property type="evidence" value="ECO:0007669"/>
    <property type="project" value="InterPro"/>
</dbReference>
<feature type="transmembrane region" description="Helical" evidence="6">
    <location>
        <begin position="297"/>
        <end position="316"/>
    </location>
</feature>
<dbReference type="EMBL" id="MU150234">
    <property type="protein sequence ID" value="KAF9468186.1"/>
    <property type="molecule type" value="Genomic_DNA"/>
</dbReference>
<comment type="caution">
    <text evidence="8">The sequence shown here is derived from an EMBL/GenBank/DDBJ whole genome shotgun (WGS) entry which is preliminary data.</text>
</comment>
<feature type="transmembrane region" description="Helical" evidence="6">
    <location>
        <begin position="201"/>
        <end position="223"/>
    </location>
</feature>
<organism evidence="8 9">
    <name type="scientific">Collybia nuda</name>
    <dbReference type="NCBI Taxonomy" id="64659"/>
    <lineage>
        <taxon>Eukaryota</taxon>
        <taxon>Fungi</taxon>
        <taxon>Dikarya</taxon>
        <taxon>Basidiomycota</taxon>
        <taxon>Agaricomycotina</taxon>
        <taxon>Agaricomycetes</taxon>
        <taxon>Agaricomycetidae</taxon>
        <taxon>Agaricales</taxon>
        <taxon>Tricholomatineae</taxon>
        <taxon>Clitocybaceae</taxon>
        <taxon>Collybia</taxon>
    </lineage>
</organism>
<proteinExistence type="predicted"/>
<evidence type="ECO:0000256" key="3">
    <source>
        <dbReference type="ARBA" id="ARBA00022692"/>
    </source>
</evidence>
<keyword evidence="4 6" id="KW-1133">Transmembrane helix</keyword>
<sequence length="506" mass="55292">MTETATINESHRKEATHAKRTPLPKFQLFIVFLIQFSEPITATVIYPFINQFVRETGVTKGDERRTGYYAGIIESTFFVTEALTVFQWGRLSDRLGRRPVLLLGPFGLSIAMISFGLTNTFWVLVVSRCIQGVFNGNIGVSKSVIAEITDATNIGDAFSYISMMWGVGSTIGPIMGGLLSRPAITWPDTFSKILLFRNYPYFLPCAAAAFLALITGVIAFLGLKETLPSAVTRLKSKKRFGTGAIPDPNSTTTLLTCSTDINYGTGPDCSPMESGTVTLTSKYEQPPSLRELLTPEVVVSVGTYMLLCFIDMSGQVLRPLVYSTSIKNGGLGFDPYQIGFVMGAWGVANTTLQVLFLGRLIRRFGPRNIYLLSQYNYLISLSLYPLMGYLVRQSGSVDGKVWTVIIIQLIVQMTNYMGYTSMMILIIDAAPNAASLGATNGMAQAVGCFMRSIAPSAASSLFSISLQKQLAGGNMVFLVLMGVSLIGIRMGLLLPKHLKSEKRQEI</sequence>
<dbReference type="OrthoDB" id="419616at2759"/>
<evidence type="ECO:0000256" key="6">
    <source>
        <dbReference type="SAM" id="Phobius"/>
    </source>
</evidence>
<dbReference type="PANTHER" id="PTHR23504">
    <property type="entry name" value="MAJOR FACILITATOR SUPERFAMILY DOMAIN-CONTAINING PROTEIN 10"/>
    <property type="match status" value="1"/>
</dbReference>
<dbReference type="GO" id="GO:0016020">
    <property type="term" value="C:membrane"/>
    <property type="evidence" value="ECO:0007669"/>
    <property type="project" value="UniProtKB-SubCell"/>
</dbReference>
<keyword evidence="3 6" id="KW-0812">Transmembrane</keyword>
<keyword evidence="2" id="KW-0813">Transport</keyword>
<comment type="subcellular location">
    <subcellularLocation>
        <location evidence="1">Membrane</location>
        <topology evidence="1">Multi-pass membrane protein</topology>
    </subcellularLocation>
</comment>
<dbReference type="InterPro" id="IPR036259">
    <property type="entry name" value="MFS_trans_sf"/>
</dbReference>
<evidence type="ECO:0000256" key="5">
    <source>
        <dbReference type="ARBA" id="ARBA00023136"/>
    </source>
</evidence>
<dbReference type="InterPro" id="IPR020846">
    <property type="entry name" value="MFS_dom"/>
</dbReference>
<feature type="transmembrane region" description="Helical" evidence="6">
    <location>
        <begin position="100"/>
        <end position="125"/>
    </location>
</feature>
<dbReference type="SUPFAM" id="SSF103473">
    <property type="entry name" value="MFS general substrate transporter"/>
    <property type="match status" value="1"/>
</dbReference>
<evidence type="ECO:0000256" key="4">
    <source>
        <dbReference type="ARBA" id="ARBA00022989"/>
    </source>
</evidence>
<dbReference type="Gene3D" id="1.20.1250.20">
    <property type="entry name" value="MFS general substrate transporter like domains"/>
    <property type="match status" value="1"/>
</dbReference>
<keyword evidence="5 6" id="KW-0472">Membrane</keyword>
<dbReference type="Pfam" id="PF07690">
    <property type="entry name" value="MFS_1"/>
    <property type="match status" value="1"/>
</dbReference>
<dbReference type="PANTHER" id="PTHR23504:SF15">
    <property type="entry name" value="MAJOR FACILITATOR SUPERFAMILY (MFS) PROFILE DOMAIN-CONTAINING PROTEIN"/>
    <property type="match status" value="1"/>
</dbReference>
<feature type="transmembrane region" description="Helical" evidence="6">
    <location>
        <begin position="69"/>
        <end position="88"/>
    </location>
</feature>
<dbReference type="PRINTS" id="PR01035">
    <property type="entry name" value="TCRTETA"/>
</dbReference>
<dbReference type="PROSITE" id="PS50850">
    <property type="entry name" value="MFS"/>
    <property type="match status" value="1"/>
</dbReference>
<dbReference type="Proteomes" id="UP000807353">
    <property type="component" value="Unassembled WGS sequence"/>
</dbReference>
<keyword evidence="9" id="KW-1185">Reference proteome</keyword>
<dbReference type="InterPro" id="IPR001958">
    <property type="entry name" value="Tet-R_TetA/multi-R_MdtG-like"/>
</dbReference>
<feature type="transmembrane region" description="Helical" evidence="6">
    <location>
        <begin position="472"/>
        <end position="494"/>
    </location>
</feature>
<evidence type="ECO:0000313" key="9">
    <source>
        <dbReference type="Proteomes" id="UP000807353"/>
    </source>
</evidence>
<dbReference type="CDD" id="cd17330">
    <property type="entry name" value="MFS_SLC46_TetA_like"/>
    <property type="match status" value="1"/>
</dbReference>
<feature type="domain" description="Major facilitator superfamily (MFS) profile" evidence="7">
    <location>
        <begin position="27"/>
        <end position="499"/>
    </location>
</feature>
<reference evidence="8" key="1">
    <citation type="submission" date="2020-11" db="EMBL/GenBank/DDBJ databases">
        <authorList>
            <consortium name="DOE Joint Genome Institute"/>
            <person name="Ahrendt S."/>
            <person name="Riley R."/>
            <person name="Andreopoulos W."/>
            <person name="Labutti K."/>
            <person name="Pangilinan J."/>
            <person name="Ruiz-Duenas F.J."/>
            <person name="Barrasa J.M."/>
            <person name="Sanchez-Garcia M."/>
            <person name="Camarero S."/>
            <person name="Miyauchi S."/>
            <person name="Serrano A."/>
            <person name="Linde D."/>
            <person name="Babiker R."/>
            <person name="Drula E."/>
            <person name="Ayuso-Fernandez I."/>
            <person name="Pacheco R."/>
            <person name="Padilla G."/>
            <person name="Ferreira P."/>
            <person name="Barriuso J."/>
            <person name="Kellner H."/>
            <person name="Castanera R."/>
            <person name="Alfaro M."/>
            <person name="Ramirez L."/>
            <person name="Pisabarro A.G."/>
            <person name="Kuo A."/>
            <person name="Tritt A."/>
            <person name="Lipzen A."/>
            <person name="He G."/>
            <person name="Yan M."/>
            <person name="Ng V."/>
            <person name="Cullen D."/>
            <person name="Martin F."/>
            <person name="Rosso M.-N."/>
            <person name="Henrissat B."/>
            <person name="Hibbett D."/>
            <person name="Martinez A.T."/>
            <person name="Grigoriev I.V."/>
        </authorList>
    </citation>
    <scope>NUCLEOTIDE SEQUENCE</scope>
    <source>
        <strain evidence="8">CBS 247.69</strain>
    </source>
</reference>
<evidence type="ECO:0000256" key="2">
    <source>
        <dbReference type="ARBA" id="ARBA00022448"/>
    </source>
</evidence>
<feature type="transmembrane region" description="Helical" evidence="6">
    <location>
        <begin position="336"/>
        <end position="357"/>
    </location>
</feature>